<proteinExistence type="inferred from homology"/>
<dbReference type="GO" id="GO:0005886">
    <property type="term" value="C:plasma membrane"/>
    <property type="evidence" value="ECO:0007669"/>
    <property type="project" value="UniProtKB-SubCell"/>
</dbReference>
<keyword evidence="7" id="KW-1003">Cell membrane</keyword>
<comment type="similarity">
    <text evidence="3">Belongs to the GppA/Ppx family.</text>
</comment>
<dbReference type="InterPro" id="IPR043129">
    <property type="entry name" value="ATPase_NBD"/>
</dbReference>
<evidence type="ECO:0000256" key="9">
    <source>
        <dbReference type="ARBA" id="ARBA00023136"/>
    </source>
</evidence>
<dbReference type="Gene3D" id="1.10.3210.10">
    <property type="entry name" value="Hypothetical protein af1432"/>
    <property type="match status" value="1"/>
</dbReference>
<sequence length="507" mass="57167">MVVDTLFSQDTTDSPLVAAIDLGSNSFHMVLARLVQDDIQIVDKMGEKVQLAAGLDDQDHLSEEAIQRGLECMTRFAQRIAGMPKTAVKIVGTNALRAARNREEFILRAEEVMQHPIEVIAGREEARLIYLGAAHALADDKGRRLVIDIGGGSTEFIIGEHFEPMHLESLHMGCVSYNQRFFADGVISDKAFRRAVSAAQRELMTIRNQFRRVGWNSVIGSSGTIKSIEAISVAQGWTTEGITPEALQKLRKKVMACKHISELKFEGLKPDRQHLLPAGLAILWATFFSLDITVMRKSDGALREGLLYDMLGRMHHEDIREQTVDVQMRRYHVDRRQAARVENSALIALAQVKQHWKLLDEEEFHSLLSWAARVHEMGLAIAHSNFHKHGAYILENADLAGFTKQEQMALASLVRCHRRKISKSVFESLPGNYREACFKLCLLLRLSVLLHRNRNKQRQPAFTLSVDGNKVTVSFPVGWLDSRPLTRDELTEEASYWRDAGMVLEIA</sequence>
<comment type="caution">
    <text evidence="13">The sequence shown here is derived from an EMBL/GenBank/DDBJ whole genome shotgun (WGS) entry which is preliminary data.</text>
</comment>
<dbReference type="EMBL" id="PRLP01000010">
    <property type="protein sequence ID" value="PPC78795.1"/>
    <property type="molecule type" value="Genomic_DNA"/>
</dbReference>
<reference evidence="13 14" key="1">
    <citation type="submission" date="2018-02" db="EMBL/GenBank/DDBJ databases">
        <title>novel marine gammaproteobacteria from coastal saline agro ecosystem.</title>
        <authorList>
            <person name="Krishnan R."/>
            <person name="Ramesh Kumar N."/>
        </authorList>
    </citation>
    <scope>NUCLEOTIDE SEQUENCE [LARGE SCALE GENOMIC DNA]</scope>
    <source>
        <strain evidence="13 14">228</strain>
    </source>
</reference>
<dbReference type="CDD" id="cd24053">
    <property type="entry name" value="ASKHA_NBD_EcPPX-GppA-like"/>
    <property type="match status" value="1"/>
</dbReference>
<comment type="subunit">
    <text evidence="4">Homodimer.</text>
</comment>
<dbReference type="Proteomes" id="UP000238196">
    <property type="component" value="Unassembled WGS sequence"/>
</dbReference>
<comment type="subcellular location">
    <subcellularLocation>
        <location evidence="2">Cell membrane</location>
        <topology evidence="2">Peripheral membrane protein</topology>
    </subcellularLocation>
</comment>
<dbReference type="FunFam" id="3.30.420.40:FF:000023">
    <property type="entry name" value="Guanosine-5'-triphosphate,3'-diphosphate pyrophosphatase"/>
    <property type="match status" value="1"/>
</dbReference>
<dbReference type="PIRSF" id="PIRSF001267">
    <property type="entry name" value="Pyrophosphatase_GppA_Ppx"/>
    <property type="match status" value="1"/>
</dbReference>
<dbReference type="NCBIfam" id="TIGR03706">
    <property type="entry name" value="exo_poly_only"/>
    <property type="match status" value="1"/>
</dbReference>
<dbReference type="InterPro" id="IPR022371">
    <property type="entry name" value="Exopolyphosphatase"/>
</dbReference>
<evidence type="ECO:0000256" key="1">
    <source>
        <dbReference type="ARBA" id="ARBA00001946"/>
    </source>
</evidence>
<dbReference type="Pfam" id="PF02541">
    <property type="entry name" value="Ppx-GppA"/>
    <property type="match status" value="1"/>
</dbReference>
<keyword evidence="9" id="KW-0472">Membrane</keyword>
<keyword evidence="8" id="KW-0378">Hydrolase</keyword>
<evidence type="ECO:0000256" key="2">
    <source>
        <dbReference type="ARBA" id="ARBA00004202"/>
    </source>
</evidence>
<dbReference type="AlphaFoldDB" id="A0A2S5KVS3"/>
<dbReference type="GO" id="GO:0006798">
    <property type="term" value="P:polyphosphate catabolic process"/>
    <property type="evidence" value="ECO:0007669"/>
    <property type="project" value="TreeGrafter"/>
</dbReference>
<dbReference type="OrthoDB" id="5297135at2"/>
<organism evidence="13 14">
    <name type="scientific">Proteobacteria bacterium 228</name>
    <dbReference type="NCBI Taxonomy" id="2083153"/>
    <lineage>
        <taxon>Bacteria</taxon>
        <taxon>Pseudomonadati</taxon>
        <taxon>Pseudomonadota</taxon>
    </lineage>
</organism>
<evidence type="ECO:0000256" key="4">
    <source>
        <dbReference type="ARBA" id="ARBA00011738"/>
    </source>
</evidence>
<evidence type="ECO:0000256" key="6">
    <source>
        <dbReference type="ARBA" id="ARBA00020416"/>
    </source>
</evidence>
<dbReference type="Pfam" id="PF21447">
    <property type="entry name" value="Ppx-GppA_III"/>
    <property type="match status" value="1"/>
</dbReference>
<evidence type="ECO:0000256" key="10">
    <source>
        <dbReference type="ARBA" id="ARBA00047607"/>
    </source>
</evidence>
<dbReference type="GO" id="GO:0004309">
    <property type="term" value="F:exopolyphosphatase activity"/>
    <property type="evidence" value="ECO:0007669"/>
    <property type="project" value="UniProtKB-EC"/>
</dbReference>
<evidence type="ECO:0000313" key="14">
    <source>
        <dbReference type="Proteomes" id="UP000238196"/>
    </source>
</evidence>
<feature type="domain" description="Ppx/GppA phosphatase C-terminal" evidence="12">
    <location>
        <begin position="319"/>
        <end position="493"/>
    </location>
</feature>
<evidence type="ECO:0000313" key="13">
    <source>
        <dbReference type="EMBL" id="PPC78795.1"/>
    </source>
</evidence>
<dbReference type="InterPro" id="IPR048950">
    <property type="entry name" value="Ppx_GppA_C"/>
</dbReference>
<evidence type="ECO:0000256" key="5">
    <source>
        <dbReference type="ARBA" id="ARBA00012451"/>
    </source>
</evidence>
<accession>A0A2S5KVS3</accession>
<protein>
    <recommendedName>
        <fullName evidence="6">Exopolyphosphatase</fullName>
        <ecNumber evidence="5">3.6.1.11</ecNumber>
    </recommendedName>
</protein>
<evidence type="ECO:0000256" key="7">
    <source>
        <dbReference type="ARBA" id="ARBA00022475"/>
    </source>
</evidence>
<dbReference type="EC" id="3.6.1.11" evidence="5"/>
<dbReference type="InterPro" id="IPR003695">
    <property type="entry name" value="Ppx_GppA_N"/>
</dbReference>
<gene>
    <name evidence="13" type="primary">ppx</name>
    <name evidence="13" type="ORF">C4K68_03445</name>
</gene>
<evidence type="ECO:0000259" key="12">
    <source>
        <dbReference type="Pfam" id="PF21447"/>
    </source>
</evidence>
<name>A0A2S5KVS3_9PROT</name>
<comment type="catalytic activity">
    <reaction evidence="10">
        <text>[phosphate](n) + H2O = [phosphate](n-1) + phosphate + H(+)</text>
        <dbReference type="Rhea" id="RHEA:21528"/>
        <dbReference type="Rhea" id="RHEA-COMP:9859"/>
        <dbReference type="Rhea" id="RHEA-COMP:14279"/>
        <dbReference type="ChEBI" id="CHEBI:15377"/>
        <dbReference type="ChEBI" id="CHEBI:15378"/>
        <dbReference type="ChEBI" id="CHEBI:16838"/>
        <dbReference type="ChEBI" id="CHEBI:43474"/>
        <dbReference type="EC" id="3.6.1.11"/>
    </reaction>
</comment>
<evidence type="ECO:0000259" key="11">
    <source>
        <dbReference type="Pfam" id="PF02541"/>
    </source>
</evidence>
<dbReference type="SUPFAM" id="SSF53067">
    <property type="entry name" value="Actin-like ATPase domain"/>
    <property type="match status" value="2"/>
</dbReference>
<feature type="domain" description="Ppx/GppA phosphatase N-terminal" evidence="11">
    <location>
        <begin position="32"/>
        <end position="313"/>
    </location>
</feature>
<comment type="cofactor">
    <cofactor evidence="1">
        <name>Mg(2+)</name>
        <dbReference type="ChEBI" id="CHEBI:18420"/>
    </cofactor>
</comment>
<dbReference type="FunFam" id="3.30.420.150:FF:000001">
    <property type="entry name" value="Guanosine-5'-triphosphate,3'-diphosphate pyrophosphatase"/>
    <property type="match status" value="1"/>
</dbReference>
<dbReference type="Gene3D" id="3.30.420.40">
    <property type="match status" value="1"/>
</dbReference>
<dbReference type="SUPFAM" id="SSF109604">
    <property type="entry name" value="HD-domain/PDEase-like"/>
    <property type="match status" value="1"/>
</dbReference>
<dbReference type="InterPro" id="IPR050273">
    <property type="entry name" value="GppA/Ppx_hydrolase"/>
</dbReference>
<evidence type="ECO:0000256" key="8">
    <source>
        <dbReference type="ARBA" id="ARBA00022801"/>
    </source>
</evidence>
<evidence type="ECO:0000256" key="3">
    <source>
        <dbReference type="ARBA" id="ARBA00007125"/>
    </source>
</evidence>
<dbReference type="InterPro" id="IPR030673">
    <property type="entry name" value="PyroPPase_GppA_Ppx"/>
</dbReference>
<dbReference type="PANTHER" id="PTHR30005:SF14">
    <property type="entry name" value="EXOPOLYPHOSPHATASE"/>
    <property type="match status" value="1"/>
</dbReference>
<dbReference type="PANTHER" id="PTHR30005">
    <property type="entry name" value="EXOPOLYPHOSPHATASE"/>
    <property type="match status" value="1"/>
</dbReference>
<dbReference type="Gene3D" id="3.30.420.150">
    <property type="entry name" value="Exopolyphosphatase. Domain 2"/>
    <property type="match status" value="1"/>
</dbReference>